<sequence>MKCAAVLIVLLYAACVSAQTGHQQGPPMNFMSMLAMKNMFDNFLPMMYFMNPQMMSSMGMAGGSMAPFFFLNALS</sequence>
<dbReference type="AlphaFoldDB" id="A0AAE1CQE5"/>
<reference evidence="3" key="1">
    <citation type="journal article" date="2023" name="G3 (Bethesda)">
        <title>A reference genome for the long-term kleptoplast-retaining sea slug Elysia crispata morphotype clarki.</title>
        <authorList>
            <person name="Eastman K.E."/>
            <person name="Pendleton A.L."/>
            <person name="Shaikh M.A."/>
            <person name="Suttiyut T."/>
            <person name="Ogas R."/>
            <person name="Tomko P."/>
            <person name="Gavelis G."/>
            <person name="Widhalm J.R."/>
            <person name="Wisecaver J.H."/>
        </authorList>
    </citation>
    <scope>NUCLEOTIDE SEQUENCE</scope>
    <source>
        <strain evidence="3">ECLA1</strain>
    </source>
</reference>
<keyword evidence="4" id="KW-1185">Reference proteome</keyword>
<dbReference type="EMBL" id="JAWDGP010007174">
    <property type="protein sequence ID" value="KAK3728672.1"/>
    <property type="molecule type" value="Genomic_DNA"/>
</dbReference>
<name>A0AAE1CQE5_9GAST</name>
<feature type="chain" id="PRO_5042033117" evidence="2">
    <location>
        <begin position="19"/>
        <end position="75"/>
    </location>
</feature>
<proteinExistence type="predicted"/>
<dbReference type="Proteomes" id="UP001283361">
    <property type="component" value="Unassembled WGS sequence"/>
</dbReference>
<feature type="transmembrane region" description="Helical" evidence="1">
    <location>
        <begin position="54"/>
        <end position="74"/>
    </location>
</feature>
<comment type="caution">
    <text evidence="3">The sequence shown here is derived from an EMBL/GenBank/DDBJ whole genome shotgun (WGS) entry which is preliminary data.</text>
</comment>
<evidence type="ECO:0000313" key="4">
    <source>
        <dbReference type="Proteomes" id="UP001283361"/>
    </source>
</evidence>
<keyword evidence="2" id="KW-0732">Signal</keyword>
<keyword evidence="1" id="KW-0472">Membrane</keyword>
<protein>
    <submittedName>
        <fullName evidence="3">Uncharacterized protein</fullName>
    </submittedName>
</protein>
<evidence type="ECO:0000313" key="3">
    <source>
        <dbReference type="EMBL" id="KAK3728672.1"/>
    </source>
</evidence>
<keyword evidence="1" id="KW-1133">Transmembrane helix</keyword>
<organism evidence="3 4">
    <name type="scientific">Elysia crispata</name>
    <name type="common">lettuce slug</name>
    <dbReference type="NCBI Taxonomy" id="231223"/>
    <lineage>
        <taxon>Eukaryota</taxon>
        <taxon>Metazoa</taxon>
        <taxon>Spiralia</taxon>
        <taxon>Lophotrochozoa</taxon>
        <taxon>Mollusca</taxon>
        <taxon>Gastropoda</taxon>
        <taxon>Heterobranchia</taxon>
        <taxon>Euthyneura</taxon>
        <taxon>Panpulmonata</taxon>
        <taxon>Sacoglossa</taxon>
        <taxon>Placobranchoidea</taxon>
        <taxon>Plakobranchidae</taxon>
        <taxon>Elysia</taxon>
    </lineage>
</organism>
<keyword evidence="1" id="KW-0812">Transmembrane</keyword>
<evidence type="ECO:0000256" key="1">
    <source>
        <dbReference type="SAM" id="Phobius"/>
    </source>
</evidence>
<feature type="signal peptide" evidence="2">
    <location>
        <begin position="1"/>
        <end position="18"/>
    </location>
</feature>
<accession>A0AAE1CQE5</accession>
<gene>
    <name evidence="3" type="ORF">RRG08_041856</name>
</gene>
<evidence type="ECO:0000256" key="2">
    <source>
        <dbReference type="SAM" id="SignalP"/>
    </source>
</evidence>